<dbReference type="Gene3D" id="3.30.300.130">
    <property type="entry name" value="Fe-S cluster assembly (FSCA)"/>
    <property type="match status" value="1"/>
</dbReference>
<dbReference type="AlphaFoldDB" id="A0A101A4H3"/>
<keyword evidence="4" id="KW-1185">Reference proteome</keyword>
<gene>
    <name evidence="3" type="ORF">AU192_05430</name>
</gene>
<name>A0A101A4H3_9MYCO</name>
<evidence type="ECO:0000256" key="1">
    <source>
        <dbReference type="ARBA" id="ARBA00049958"/>
    </source>
</evidence>
<dbReference type="GO" id="GO:0016226">
    <property type="term" value="P:iron-sulfur cluster assembly"/>
    <property type="evidence" value="ECO:0007669"/>
    <property type="project" value="InterPro"/>
</dbReference>
<comment type="function">
    <text evidence="1">May be involved in the formation or repair of [Fe-S] clusters present in iron-sulfur proteins.</text>
</comment>
<dbReference type="GO" id="GO:0051536">
    <property type="term" value="F:iron-sulfur cluster binding"/>
    <property type="evidence" value="ECO:0007669"/>
    <property type="project" value="InterPro"/>
</dbReference>
<feature type="domain" description="NIF system FeS cluster assembly NifU C-terminal" evidence="2">
    <location>
        <begin position="94"/>
        <end position="159"/>
    </location>
</feature>
<dbReference type="Pfam" id="PF01106">
    <property type="entry name" value="NifU"/>
    <property type="match status" value="1"/>
</dbReference>
<comment type="caution">
    <text evidence="3">The sequence shown here is derived from an EMBL/GenBank/DDBJ whole genome shotgun (WGS) entry which is preliminary data.</text>
</comment>
<organism evidence="3 4">
    <name type="scientific">Mycobacterium lehmannii</name>
    <dbReference type="NCBI Taxonomy" id="2048550"/>
    <lineage>
        <taxon>Bacteria</taxon>
        <taxon>Bacillati</taxon>
        <taxon>Actinomycetota</taxon>
        <taxon>Actinomycetes</taxon>
        <taxon>Mycobacteriales</taxon>
        <taxon>Mycobacteriaceae</taxon>
        <taxon>Mycobacterium</taxon>
    </lineage>
</organism>
<dbReference type="SUPFAM" id="SSF117916">
    <property type="entry name" value="Fe-S cluster assembly (FSCA) domain-like"/>
    <property type="match status" value="1"/>
</dbReference>
<dbReference type="InterPro" id="IPR034904">
    <property type="entry name" value="FSCA_dom_sf"/>
</dbReference>
<reference evidence="3 4" key="1">
    <citation type="submission" date="2016-01" db="EMBL/GenBank/DDBJ databases">
        <authorList>
            <consortium name="TB Trials Study Group"/>
            <person name="Sutton G."/>
            <person name="Brinkac L."/>
            <person name="Sanka R."/>
            <person name="Adams M."/>
            <person name="Lau E.L."/>
            <person name="Macaden R."/>
            <person name="Grewal H.M.S."/>
        </authorList>
    </citation>
    <scope>NUCLEOTIDE SEQUENCE [LARGE SCALE GENOMIC DNA]</scope>
    <source>
        <strain evidence="3 4">IS-1744</strain>
    </source>
</reference>
<proteinExistence type="predicted"/>
<evidence type="ECO:0000259" key="2">
    <source>
        <dbReference type="Pfam" id="PF01106"/>
    </source>
</evidence>
<dbReference type="InterPro" id="IPR001075">
    <property type="entry name" value="NIF_FeS_clus_asmbl_NifU_C"/>
</dbReference>
<sequence length="178" mass="19349">MSAPPLHPESTSDPHLIRWVTPGRELPHDCQELGALLADGTLRHVEIAPGEVRTRLAEDRSWSVDGPRVRSALFLALSAPTPGPSSADELRRHITELVEREVAPIAGAHGGSITVESVVDGVVTVDFGGACAGCTLRGRTLNDLLADAVQTRYPQIREVRAAPKRRTWLTFARNRRAQ</sequence>
<dbReference type="EMBL" id="LQIR01000030">
    <property type="protein sequence ID" value="KUI13320.1"/>
    <property type="molecule type" value="Genomic_DNA"/>
</dbReference>
<evidence type="ECO:0000313" key="4">
    <source>
        <dbReference type="Proteomes" id="UP000053707"/>
    </source>
</evidence>
<dbReference type="Proteomes" id="UP000053707">
    <property type="component" value="Unassembled WGS sequence"/>
</dbReference>
<dbReference type="GO" id="GO:0005506">
    <property type="term" value="F:iron ion binding"/>
    <property type="evidence" value="ECO:0007669"/>
    <property type="project" value="InterPro"/>
</dbReference>
<evidence type="ECO:0000313" key="3">
    <source>
        <dbReference type="EMBL" id="KUI13320.1"/>
    </source>
</evidence>
<dbReference type="RefSeq" id="WP_064398002.1">
    <property type="nucleotide sequence ID" value="NZ_LQIR01000030.1"/>
</dbReference>
<protein>
    <recommendedName>
        <fullName evidence="2">NIF system FeS cluster assembly NifU C-terminal domain-containing protein</fullName>
    </recommendedName>
</protein>
<accession>A0A101A4H3</accession>